<comment type="caution">
    <text evidence="3">The sequence shown here is derived from an EMBL/GenBank/DDBJ whole genome shotgun (WGS) entry which is preliminary data.</text>
</comment>
<keyword evidence="1" id="KW-0812">Transmembrane</keyword>
<dbReference type="EMBL" id="BAUT01000039">
    <property type="protein sequence ID" value="GAE27112.1"/>
    <property type="molecule type" value="Genomic_DNA"/>
</dbReference>
<accession>W4Q537</accession>
<keyword evidence="1" id="KW-1133">Transmembrane helix</keyword>
<feature type="chain" id="PRO_5004846510" evidence="2">
    <location>
        <begin position="25"/>
        <end position="111"/>
    </location>
</feature>
<keyword evidence="4" id="KW-1185">Reference proteome</keyword>
<dbReference type="Proteomes" id="UP000018890">
    <property type="component" value="Unassembled WGS sequence"/>
</dbReference>
<organism evidence="3 4">
    <name type="scientific">Halalkalibacter wakoensis JCM 9140</name>
    <dbReference type="NCBI Taxonomy" id="1236970"/>
    <lineage>
        <taxon>Bacteria</taxon>
        <taxon>Bacillati</taxon>
        <taxon>Bacillota</taxon>
        <taxon>Bacilli</taxon>
        <taxon>Bacillales</taxon>
        <taxon>Bacillaceae</taxon>
        <taxon>Halalkalibacter</taxon>
    </lineage>
</organism>
<feature type="signal peptide" evidence="2">
    <location>
        <begin position="1"/>
        <end position="24"/>
    </location>
</feature>
<evidence type="ECO:0000313" key="4">
    <source>
        <dbReference type="Proteomes" id="UP000018890"/>
    </source>
</evidence>
<keyword evidence="2" id="KW-0732">Signal</keyword>
<evidence type="ECO:0000256" key="2">
    <source>
        <dbReference type="SAM" id="SignalP"/>
    </source>
</evidence>
<keyword evidence="1" id="KW-0472">Membrane</keyword>
<proteinExistence type="predicted"/>
<protein>
    <submittedName>
        <fullName evidence="3">Uncharacterized protein</fullName>
    </submittedName>
</protein>
<name>W4Q537_9BACI</name>
<evidence type="ECO:0000256" key="1">
    <source>
        <dbReference type="SAM" id="Phobius"/>
    </source>
</evidence>
<sequence>MAYKMIVIVSLLISFILPSFSPLADTGTEAGSFDSPVIAEHANSGNIGGLHSSTSVSASSLLVGTLYVKIINRYSKLVREFLNSSIPLLKVNGNLITIKFQSSFFSSSSLI</sequence>
<gene>
    <name evidence="3" type="ORF">JCM9140_3228</name>
</gene>
<feature type="transmembrane region" description="Helical" evidence="1">
    <location>
        <begin position="50"/>
        <end position="70"/>
    </location>
</feature>
<evidence type="ECO:0000313" key="3">
    <source>
        <dbReference type="EMBL" id="GAE27112.1"/>
    </source>
</evidence>
<dbReference type="RefSeq" id="WP_034747809.1">
    <property type="nucleotide sequence ID" value="NZ_BAUT01000039.1"/>
</dbReference>
<dbReference type="AlphaFoldDB" id="W4Q537"/>
<reference evidence="3" key="1">
    <citation type="journal article" date="2014" name="Genome Announc.">
        <title>Draft Genome Sequences of Three Alkaliphilic Bacillus Strains, Bacillus wakoensis JCM 9140T, Bacillus akibai JCM 9157T, and Bacillus hemicellulosilyticus JCM 9152T.</title>
        <authorList>
            <person name="Yuki M."/>
            <person name="Oshima K."/>
            <person name="Suda W."/>
            <person name="Oshida Y."/>
            <person name="Kitamura K."/>
            <person name="Iida T."/>
            <person name="Hattori M."/>
            <person name="Ohkuma M."/>
        </authorList>
    </citation>
    <scope>NUCLEOTIDE SEQUENCE [LARGE SCALE GENOMIC DNA]</scope>
    <source>
        <strain evidence="3">JCM 9140</strain>
    </source>
</reference>